<name>A0A1S1V6E0_9FIRM</name>
<dbReference type="GO" id="GO:0008198">
    <property type="term" value="F:ferrous iron binding"/>
    <property type="evidence" value="ECO:0007669"/>
    <property type="project" value="InterPro"/>
</dbReference>
<keyword evidence="3" id="KW-1185">Reference proteome</keyword>
<dbReference type="OrthoDB" id="159752at2"/>
<keyword evidence="2" id="KW-0560">Oxidoreductase</keyword>
<dbReference type="EC" id="1.13.11.15" evidence="2"/>
<dbReference type="NCBIfam" id="TIGR04336">
    <property type="entry name" value="AmmeMemoSam_B"/>
    <property type="match status" value="1"/>
</dbReference>
<dbReference type="EMBL" id="MKIE01000005">
    <property type="protein sequence ID" value="OHW62112.1"/>
    <property type="molecule type" value="Genomic_DNA"/>
</dbReference>
<gene>
    <name evidence="2" type="primary">hpcB</name>
    <name evidence="2" type="ORF">EUAN_15600</name>
</gene>
<evidence type="ECO:0000313" key="3">
    <source>
        <dbReference type="Proteomes" id="UP000180254"/>
    </source>
</evidence>
<accession>A0A1S1V6E0</accession>
<dbReference type="Proteomes" id="UP000180254">
    <property type="component" value="Unassembled WGS sequence"/>
</dbReference>
<dbReference type="GO" id="GO:0008687">
    <property type="term" value="F:3,4-dihydroxyphenylacetate 2,3-dioxygenase activity"/>
    <property type="evidence" value="ECO:0007669"/>
    <property type="project" value="UniProtKB-EC"/>
</dbReference>
<dbReference type="NCBIfam" id="TIGR04335">
    <property type="entry name" value="AmmeMemoSam_A"/>
    <property type="match status" value="1"/>
</dbReference>
<feature type="domain" description="AMMECR1" evidence="1">
    <location>
        <begin position="273"/>
        <end position="445"/>
    </location>
</feature>
<dbReference type="PANTHER" id="PTHR13016:SF0">
    <property type="entry name" value="AMME SYNDROME CANDIDATE GENE 1 PROTEIN"/>
    <property type="match status" value="1"/>
</dbReference>
<dbReference type="InterPro" id="IPR023473">
    <property type="entry name" value="AMMECR1"/>
</dbReference>
<dbReference type="Pfam" id="PF02900">
    <property type="entry name" value="LigB"/>
    <property type="match status" value="1"/>
</dbReference>
<dbReference type="InterPro" id="IPR027623">
    <property type="entry name" value="AmmeMemoSam_A"/>
</dbReference>
<dbReference type="RefSeq" id="WP_071063359.1">
    <property type="nucleotide sequence ID" value="NZ_MKIE01000005.1"/>
</dbReference>
<comment type="caution">
    <text evidence="2">The sequence shown here is derived from an EMBL/GenBank/DDBJ whole genome shotgun (WGS) entry which is preliminary data.</text>
</comment>
<dbReference type="STRING" id="39480.EUAN_15600"/>
<dbReference type="InterPro" id="IPR036071">
    <property type="entry name" value="AMMECR1_dom_sf"/>
</dbReference>
<dbReference type="PROSITE" id="PS51112">
    <property type="entry name" value="AMMECR1"/>
    <property type="match status" value="1"/>
</dbReference>
<reference evidence="2 3" key="1">
    <citation type="submission" date="2016-09" db="EMBL/GenBank/DDBJ databases">
        <title>Genome sequence of Eubacterium angustum.</title>
        <authorList>
            <person name="Poehlein A."/>
            <person name="Daniel R."/>
        </authorList>
    </citation>
    <scope>NUCLEOTIDE SEQUENCE [LARGE SCALE GENOMIC DNA]</scope>
    <source>
        <strain evidence="2 3">DSM 1989</strain>
    </source>
</reference>
<dbReference type="Pfam" id="PF01871">
    <property type="entry name" value="AMMECR1"/>
    <property type="match status" value="1"/>
</dbReference>
<dbReference type="PANTHER" id="PTHR13016">
    <property type="entry name" value="AMMECR1 HOMOLOG"/>
    <property type="match status" value="1"/>
</dbReference>
<dbReference type="CDD" id="cd07951">
    <property type="entry name" value="ED_3B_N_AMMECR1"/>
    <property type="match status" value="1"/>
</dbReference>
<dbReference type="SUPFAM" id="SSF143447">
    <property type="entry name" value="AMMECR1-like"/>
    <property type="match status" value="1"/>
</dbReference>
<sequence>MGKIIGRYVVPHPPIVVHEIGRGQEEKAVKTVEALERVSEEIARLRPSTVVVVTPHGPLFSDAIAINQLEEVEGDFAQFGRPDVKMKLRIDSELTERIVDSSFEKGIPLVSINEKIIKGYDISGKLDHGTMVPLYYVNERYSSYKLVHITYGMLSRKELYSFGEAIVEAVSSGDSDVVMIASGDLSHRLSEDGPYSYSPAGEEFDSTLLSALERGDSESVMELDEELVRDAGECGLRSLCILLGTLKNMDYTGDVFSYEGPFGVGYAVVKLDTLNSCYTRLARESLKHYIRHGREMDIPDYIPDKMRSVKRGVFVSFKKHGELRGCIGTIYPTTENVAEEIIRNAVEAGQRDPRFQPIAESEIDELEVSVDELLEPELASRDELDPRKYGVIVTSGMRRGLLLPDLEGVDTVEYQLSVALQKAGIYRGEDYSIERFEVIRHGQDE</sequence>
<evidence type="ECO:0000313" key="2">
    <source>
        <dbReference type="EMBL" id="OHW62112.1"/>
    </source>
</evidence>
<proteinExistence type="predicted"/>
<dbReference type="AlphaFoldDB" id="A0A1S1V6E0"/>
<dbReference type="InterPro" id="IPR004183">
    <property type="entry name" value="Xdiol_dOase_suB"/>
</dbReference>
<protein>
    <submittedName>
        <fullName evidence="2">3,4-dihydroxyphenylacetate 2,3-dioxygenase</fullName>
        <ecNumber evidence="2">1.13.11.15</ecNumber>
    </submittedName>
</protein>
<dbReference type="SUPFAM" id="SSF53213">
    <property type="entry name" value="LigB-like"/>
    <property type="match status" value="1"/>
</dbReference>
<dbReference type="InterPro" id="IPR027485">
    <property type="entry name" value="AMMECR1_N"/>
</dbReference>
<dbReference type="Gene3D" id="3.30.700.20">
    <property type="entry name" value="Hypothetical protein ph0010, domain 1"/>
    <property type="match status" value="1"/>
</dbReference>
<evidence type="ECO:0000259" key="1">
    <source>
        <dbReference type="PROSITE" id="PS51112"/>
    </source>
</evidence>
<dbReference type="InterPro" id="IPR002733">
    <property type="entry name" value="AMMECR1_domain"/>
</dbReference>
<dbReference type="Gene3D" id="3.40.830.10">
    <property type="entry name" value="LigB-like"/>
    <property type="match status" value="1"/>
</dbReference>
<organism evidence="2 3">
    <name type="scientific">Andreesenia angusta</name>
    <dbReference type="NCBI Taxonomy" id="39480"/>
    <lineage>
        <taxon>Bacteria</taxon>
        <taxon>Bacillati</taxon>
        <taxon>Bacillota</taxon>
        <taxon>Tissierellia</taxon>
        <taxon>Tissierellales</taxon>
        <taxon>Gottschalkiaceae</taxon>
        <taxon>Andreesenia</taxon>
    </lineage>
</organism>
<keyword evidence="2" id="KW-0223">Dioxygenase</keyword>